<reference evidence="2 3" key="2">
    <citation type="submission" date="2014-05" db="EMBL/GenBank/DDBJ databases">
        <title>Genome sequence of Streptococcus gallolyticus.</title>
        <authorList>
            <person name="Del Campo R."/>
        </authorList>
    </citation>
    <scope>NUCLEOTIDE SEQUENCE [LARGE SCALE GENOMIC DNA]</scope>
    <source>
        <strain evidence="2 3">LMG17956</strain>
    </source>
</reference>
<proteinExistence type="predicted"/>
<feature type="transmembrane region" description="Helical" evidence="1">
    <location>
        <begin position="58"/>
        <end position="85"/>
    </location>
</feature>
<organism evidence="2 3">
    <name type="scientific">Streptococcus gallolyticus</name>
    <dbReference type="NCBI Taxonomy" id="315405"/>
    <lineage>
        <taxon>Bacteria</taxon>
        <taxon>Bacillati</taxon>
        <taxon>Bacillota</taxon>
        <taxon>Bacilli</taxon>
        <taxon>Lactobacillales</taxon>
        <taxon>Streptococcaceae</taxon>
        <taxon>Streptococcus</taxon>
    </lineage>
</organism>
<name>A0A060RGM7_9STRE</name>
<gene>
    <name evidence="2" type="ORF">BN963_SGAL_00963</name>
</gene>
<protein>
    <submittedName>
        <fullName evidence="2">Uncharacterized protein</fullName>
    </submittedName>
</protein>
<reference evidence="2 3" key="1">
    <citation type="submission" date="2014-02" db="EMBL/GenBank/DDBJ databases">
        <authorList>
            <person name="Manrique M."/>
        </authorList>
    </citation>
    <scope>NUCLEOTIDE SEQUENCE [LARGE SCALE GENOMIC DNA]</scope>
    <source>
        <strain evidence="2 3">LMG17956</strain>
    </source>
</reference>
<dbReference type="Proteomes" id="UP000027584">
    <property type="component" value="Unassembled WGS sequence"/>
</dbReference>
<evidence type="ECO:0000313" key="2">
    <source>
        <dbReference type="EMBL" id="CDO17770.1"/>
    </source>
</evidence>
<feature type="transmembrane region" description="Helical" evidence="1">
    <location>
        <begin position="14"/>
        <end position="38"/>
    </location>
</feature>
<sequence>MVSYEKIRQSLRSWTLFIAWVNVLAVLAKIFTIISYFTLLNNLDTIKSTYDADTYQTIVAATNIWNVIIMIVALIANIAIAFLAFKNLPKIKEDAPSLTPYRLGLVYTVVYNVAGIILAVILGSTLSVTTFLLPVIFLALYGYVYAKAGQLLDKDEEENDEAVTEAE</sequence>
<keyword evidence="1" id="KW-0812">Transmembrane</keyword>
<feature type="transmembrane region" description="Helical" evidence="1">
    <location>
        <begin position="128"/>
        <end position="146"/>
    </location>
</feature>
<comment type="caution">
    <text evidence="2">The sequence shown here is derived from an EMBL/GenBank/DDBJ whole genome shotgun (WGS) entry which is preliminary data.</text>
</comment>
<accession>A0A060RGM7</accession>
<keyword evidence="1" id="KW-1133">Transmembrane helix</keyword>
<keyword evidence="1" id="KW-0472">Membrane</keyword>
<dbReference type="AlphaFoldDB" id="A0A060RGM7"/>
<evidence type="ECO:0000256" key="1">
    <source>
        <dbReference type="SAM" id="Phobius"/>
    </source>
</evidence>
<dbReference type="EMBL" id="CCBC010000138">
    <property type="protein sequence ID" value="CDO17770.1"/>
    <property type="molecule type" value="Genomic_DNA"/>
</dbReference>
<dbReference type="RefSeq" id="WP_039693725.1">
    <property type="nucleotide sequence ID" value="NZ_CP113954.2"/>
</dbReference>
<feature type="transmembrane region" description="Helical" evidence="1">
    <location>
        <begin position="105"/>
        <end position="122"/>
    </location>
</feature>
<evidence type="ECO:0000313" key="3">
    <source>
        <dbReference type="Proteomes" id="UP000027584"/>
    </source>
</evidence>